<feature type="domain" description="U-box" evidence="2">
    <location>
        <begin position="98"/>
        <end position="159"/>
    </location>
</feature>
<dbReference type="SMART" id="SM00504">
    <property type="entry name" value="Ubox"/>
    <property type="match status" value="1"/>
</dbReference>
<dbReference type="OrthoDB" id="10064100at2759"/>
<name>A0A812JHD3_9DINO</name>
<dbReference type="Gene3D" id="3.30.40.10">
    <property type="entry name" value="Zinc/RING finger domain, C3HC4 (zinc finger)"/>
    <property type="match status" value="1"/>
</dbReference>
<evidence type="ECO:0000259" key="2">
    <source>
        <dbReference type="SMART" id="SM00504"/>
    </source>
</evidence>
<dbReference type="PANTHER" id="PTHR46573:SF1">
    <property type="entry name" value="WD REPEAT, SAM AND U-BOX DOMAIN-CONTAINING PROTEIN 1"/>
    <property type="match status" value="1"/>
</dbReference>
<dbReference type="CDD" id="cd00121">
    <property type="entry name" value="MATH"/>
    <property type="match status" value="1"/>
</dbReference>
<evidence type="ECO:0000313" key="4">
    <source>
        <dbReference type="Proteomes" id="UP000604046"/>
    </source>
</evidence>
<dbReference type="GO" id="GO:0004842">
    <property type="term" value="F:ubiquitin-protein transferase activity"/>
    <property type="evidence" value="ECO:0007669"/>
    <property type="project" value="InterPro"/>
</dbReference>
<dbReference type="SUPFAM" id="SSF57850">
    <property type="entry name" value="RING/U-box"/>
    <property type="match status" value="1"/>
</dbReference>
<evidence type="ECO:0000313" key="3">
    <source>
        <dbReference type="EMBL" id="CAE7206832.1"/>
    </source>
</evidence>
<dbReference type="PANTHER" id="PTHR46573">
    <property type="entry name" value="WD REPEAT, SAM AND U-BOX DOMAIN-CONTAINING PROTEIN 1"/>
    <property type="match status" value="1"/>
</dbReference>
<feature type="region of interest" description="Disordered" evidence="1">
    <location>
        <begin position="1"/>
        <end position="64"/>
    </location>
</feature>
<dbReference type="InterPro" id="IPR002083">
    <property type="entry name" value="MATH/TRAF_dom"/>
</dbReference>
<dbReference type="SUPFAM" id="SSF49599">
    <property type="entry name" value="TRAF domain-like"/>
    <property type="match status" value="1"/>
</dbReference>
<dbReference type="GO" id="GO:0016567">
    <property type="term" value="P:protein ubiquitination"/>
    <property type="evidence" value="ECO:0007669"/>
    <property type="project" value="InterPro"/>
</dbReference>
<protein>
    <submittedName>
        <fullName evidence="3">PUB53 protein</fullName>
    </submittedName>
</protein>
<dbReference type="AlphaFoldDB" id="A0A812JHD3"/>
<gene>
    <name evidence="3" type="primary">PUB53</name>
    <name evidence="3" type="ORF">SNAT2548_LOCUS6623</name>
</gene>
<keyword evidence="4" id="KW-1185">Reference proteome</keyword>
<dbReference type="Proteomes" id="UP000604046">
    <property type="component" value="Unassembled WGS sequence"/>
</dbReference>
<dbReference type="InterPro" id="IPR052085">
    <property type="entry name" value="WD-SAM-U-box"/>
</dbReference>
<proteinExistence type="predicted"/>
<dbReference type="InterPro" id="IPR013083">
    <property type="entry name" value="Znf_RING/FYVE/PHD"/>
</dbReference>
<dbReference type="EMBL" id="CAJNDS010000446">
    <property type="protein sequence ID" value="CAE7206832.1"/>
    <property type="molecule type" value="Genomic_DNA"/>
</dbReference>
<accession>A0A812JHD3</accession>
<dbReference type="InterPro" id="IPR003613">
    <property type="entry name" value="Ubox_domain"/>
</dbReference>
<feature type="compositionally biased region" description="Basic and acidic residues" evidence="1">
    <location>
        <begin position="13"/>
        <end position="27"/>
    </location>
</feature>
<feature type="compositionally biased region" description="Polar residues" evidence="1">
    <location>
        <begin position="1"/>
        <end position="11"/>
    </location>
</feature>
<dbReference type="Pfam" id="PF04564">
    <property type="entry name" value="U-box"/>
    <property type="match status" value="1"/>
</dbReference>
<comment type="caution">
    <text evidence="3">The sequence shown here is derived from an EMBL/GenBank/DDBJ whole genome shotgun (WGS) entry which is preliminary data.</text>
</comment>
<dbReference type="CDD" id="cd16655">
    <property type="entry name" value="RING-Ubox_WDSUB1-like"/>
    <property type="match status" value="1"/>
</dbReference>
<organism evidence="3 4">
    <name type="scientific">Symbiodinium natans</name>
    <dbReference type="NCBI Taxonomy" id="878477"/>
    <lineage>
        <taxon>Eukaryota</taxon>
        <taxon>Sar</taxon>
        <taxon>Alveolata</taxon>
        <taxon>Dinophyceae</taxon>
        <taxon>Suessiales</taxon>
        <taxon>Symbiodiniaceae</taxon>
        <taxon>Symbiodinium</taxon>
    </lineage>
</organism>
<sequence length="664" mass="72829">MDSAPASSDATQAEEHASKELKLEDTPMTKMPDPDASSDAAVAADSSTQTCGADAAEGPQEDVAGIEAEMEPDRESDEESSAESAELLVNRLLTDPNEHLCPILHSMMEQPAVAEDGFTYERMAIEEALRHRRRSPKTNEPMGTKVIPNHDKRIAIISYKEQTVLEIISVAPRVSSYYAGKLLQKAESFVRPQLPDRAARATLLQILRLKASRVAEHRGTAVSELFSILSREDSETIMGLLQNFEAYGLRSHLSQCDDGMIATLQAAARIPPTLPCHATLDWEHARRLMAKAQTADGAQAFWQFVFLMSTGEDPGAWMDAAALMLVAVHDEAQVSLLALPDDLLHKAQAFLQDEPARSARASELFDTELNWGSDQDRTKLWVTLLFELSKRCPEDTVARSLMLEAMQLLLRLEPSSILALARQLAAGGRGVEAAQVGVAAAQAFASCNRQEDALQSYLFAYSLDPNNAHASRGAVTEASRTCSELQRLNREQHATIASQGARIAALEDKVKSLGGPPVIVGSSRSIQTGPGTSLFLGGPIIFAWDISQEDFSGLSKGECRESPSFTLPGLDIKVWIRYHPQGEQRSPNGFAAVFLMRDQKSKVQFELSMDSNSWKSESFDHLPWNEAGEGRGTCNTFFRQGRCKIQATIQAVRLHGSDDLTYRF</sequence>
<reference evidence="3" key="1">
    <citation type="submission" date="2021-02" db="EMBL/GenBank/DDBJ databases">
        <authorList>
            <person name="Dougan E. K."/>
            <person name="Rhodes N."/>
            <person name="Thang M."/>
            <person name="Chan C."/>
        </authorList>
    </citation>
    <scope>NUCLEOTIDE SEQUENCE</scope>
</reference>
<evidence type="ECO:0000256" key="1">
    <source>
        <dbReference type="SAM" id="MobiDB-lite"/>
    </source>
</evidence>
<feature type="compositionally biased region" description="Low complexity" evidence="1">
    <location>
        <begin position="34"/>
        <end position="47"/>
    </location>
</feature>